<protein>
    <submittedName>
        <fullName evidence="2">MarR family transcriptional regulator</fullName>
    </submittedName>
</protein>
<evidence type="ECO:0000259" key="1">
    <source>
        <dbReference type="PROSITE" id="PS50995"/>
    </source>
</evidence>
<dbReference type="InterPro" id="IPR036390">
    <property type="entry name" value="WH_DNA-bd_sf"/>
</dbReference>
<reference evidence="2 3" key="1">
    <citation type="journal article" date="2019" name="Emerg. Microbes Infect.">
        <title>Comprehensive subspecies identification of 175 nontuberculous mycobacteria species based on 7547 genomic profiles.</title>
        <authorList>
            <person name="Matsumoto Y."/>
            <person name="Kinjo T."/>
            <person name="Motooka D."/>
            <person name="Nabeya D."/>
            <person name="Jung N."/>
            <person name="Uechi K."/>
            <person name="Horii T."/>
            <person name="Iida T."/>
            <person name="Fujita J."/>
            <person name="Nakamura S."/>
        </authorList>
    </citation>
    <scope>NUCLEOTIDE SEQUENCE [LARGE SCALE GENOMIC DNA]</scope>
    <source>
        <strain evidence="2 3">JCM 6377</strain>
    </source>
</reference>
<organism evidence="2 3">
    <name type="scientific">Mycolicibacterium agri</name>
    <name type="common">Mycobacterium agri</name>
    <dbReference type="NCBI Taxonomy" id="36811"/>
    <lineage>
        <taxon>Bacteria</taxon>
        <taxon>Bacillati</taxon>
        <taxon>Actinomycetota</taxon>
        <taxon>Actinomycetes</taxon>
        <taxon>Mycobacteriales</taxon>
        <taxon>Mycobacteriaceae</taxon>
        <taxon>Mycolicibacterium</taxon>
    </lineage>
</organism>
<dbReference type="PROSITE" id="PS50995">
    <property type="entry name" value="HTH_MARR_2"/>
    <property type="match status" value="1"/>
</dbReference>
<dbReference type="Proteomes" id="UP000465302">
    <property type="component" value="Unassembled WGS sequence"/>
</dbReference>
<dbReference type="SUPFAM" id="SSF46785">
    <property type="entry name" value="Winged helix' DNA-binding domain"/>
    <property type="match status" value="1"/>
</dbReference>
<dbReference type="InterPro" id="IPR039422">
    <property type="entry name" value="MarR/SlyA-like"/>
</dbReference>
<sequence>MSGVNNEPSTALLMYIAHRAAEARVFEAVRAAGFDDLTLAQCRLGQRLNQDGLRVTEIAARAGVTKQTAGALVDELEASGYVTRRPDPADARARLVVLTERGHALCDAAAAELAKVEGEWRTHVGAAAYDAMRDVLVALREITDPYR</sequence>
<accession>A0A7I9W137</accession>
<dbReference type="GO" id="GO:0006950">
    <property type="term" value="P:response to stress"/>
    <property type="evidence" value="ECO:0007669"/>
    <property type="project" value="TreeGrafter"/>
</dbReference>
<comment type="caution">
    <text evidence="2">The sequence shown here is derived from an EMBL/GenBank/DDBJ whole genome shotgun (WGS) entry which is preliminary data.</text>
</comment>
<evidence type="ECO:0000313" key="3">
    <source>
        <dbReference type="Proteomes" id="UP000465302"/>
    </source>
</evidence>
<dbReference type="PANTHER" id="PTHR33164:SF99">
    <property type="entry name" value="MARR FAMILY REGULATORY PROTEIN"/>
    <property type="match status" value="1"/>
</dbReference>
<feature type="domain" description="HTH marR-type" evidence="1">
    <location>
        <begin position="10"/>
        <end position="141"/>
    </location>
</feature>
<name>A0A7I9W137_MYCAG</name>
<dbReference type="InterPro" id="IPR000835">
    <property type="entry name" value="HTH_MarR-typ"/>
</dbReference>
<dbReference type="GO" id="GO:0003700">
    <property type="term" value="F:DNA-binding transcription factor activity"/>
    <property type="evidence" value="ECO:0007669"/>
    <property type="project" value="InterPro"/>
</dbReference>
<dbReference type="Pfam" id="PF12802">
    <property type="entry name" value="MarR_2"/>
    <property type="match status" value="1"/>
</dbReference>
<dbReference type="EMBL" id="BLKS01000001">
    <property type="protein sequence ID" value="GFG51425.1"/>
    <property type="molecule type" value="Genomic_DNA"/>
</dbReference>
<proteinExistence type="predicted"/>
<dbReference type="PANTHER" id="PTHR33164">
    <property type="entry name" value="TRANSCRIPTIONAL REGULATOR, MARR FAMILY"/>
    <property type="match status" value="1"/>
</dbReference>
<gene>
    <name evidence="2" type="ORF">MAGR_28660</name>
</gene>
<evidence type="ECO:0000313" key="2">
    <source>
        <dbReference type="EMBL" id="GFG51425.1"/>
    </source>
</evidence>
<dbReference type="InterPro" id="IPR036388">
    <property type="entry name" value="WH-like_DNA-bd_sf"/>
</dbReference>
<dbReference type="AlphaFoldDB" id="A0A7I9W137"/>
<dbReference type="SMART" id="SM00347">
    <property type="entry name" value="HTH_MARR"/>
    <property type="match status" value="1"/>
</dbReference>
<dbReference type="PRINTS" id="PR00598">
    <property type="entry name" value="HTHMARR"/>
</dbReference>
<dbReference type="Gene3D" id="1.10.10.10">
    <property type="entry name" value="Winged helix-like DNA-binding domain superfamily/Winged helix DNA-binding domain"/>
    <property type="match status" value="1"/>
</dbReference>